<evidence type="ECO:0000313" key="1">
    <source>
        <dbReference type="EMBL" id="VDL84529.1"/>
    </source>
</evidence>
<dbReference type="SUPFAM" id="SSF52374">
    <property type="entry name" value="Nucleotidylyl transferase"/>
    <property type="match status" value="1"/>
</dbReference>
<dbReference type="Gene3D" id="3.40.50.620">
    <property type="entry name" value="HUPs"/>
    <property type="match status" value="1"/>
</dbReference>
<reference evidence="3" key="1">
    <citation type="submission" date="2017-02" db="UniProtKB">
        <authorList>
            <consortium name="WormBaseParasite"/>
        </authorList>
    </citation>
    <scope>IDENTIFICATION</scope>
</reference>
<dbReference type="STRING" id="27835.A0A0N4YU68"/>
<keyword evidence="2" id="KW-1185">Reference proteome</keyword>
<proteinExistence type="predicted"/>
<dbReference type="PANTHER" id="PTHR12039:SF0">
    <property type="entry name" value="NICOTINAMIDE-NUCLEOTIDE ADENYLYLTRANSFERASE"/>
    <property type="match status" value="1"/>
</dbReference>
<dbReference type="GO" id="GO:0000309">
    <property type="term" value="F:nicotinamide-nucleotide adenylyltransferase activity"/>
    <property type="evidence" value="ECO:0007669"/>
    <property type="project" value="TreeGrafter"/>
</dbReference>
<dbReference type="InterPro" id="IPR014729">
    <property type="entry name" value="Rossmann-like_a/b/a_fold"/>
</dbReference>
<protein>
    <submittedName>
        <fullName evidence="3">Nicotinamide mononucleotide adenylyltransferase 2 (inferred by orthology to a human protein)</fullName>
    </submittedName>
</protein>
<dbReference type="Proteomes" id="UP000271162">
    <property type="component" value="Unassembled WGS sequence"/>
</dbReference>
<dbReference type="EMBL" id="UYSL01025522">
    <property type="protein sequence ID" value="VDL84529.1"/>
    <property type="molecule type" value="Genomic_DNA"/>
</dbReference>
<evidence type="ECO:0000313" key="3">
    <source>
        <dbReference type="WBParaSite" id="NBR_0002079001-mRNA-1"/>
    </source>
</evidence>
<dbReference type="PANTHER" id="PTHR12039">
    <property type="entry name" value="NICOTINAMIDE MONONUCLEOTIDE ADENYLYLTRANSFERASE"/>
    <property type="match status" value="1"/>
</dbReference>
<dbReference type="GO" id="GO:0009435">
    <property type="term" value="P:NAD+ biosynthetic process"/>
    <property type="evidence" value="ECO:0007669"/>
    <property type="project" value="TreeGrafter"/>
</dbReference>
<evidence type="ECO:0000313" key="2">
    <source>
        <dbReference type="Proteomes" id="UP000271162"/>
    </source>
</evidence>
<dbReference type="AlphaFoldDB" id="A0A0N4YU68"/>
<name>A0A0N4YU68_NIPBR</name>
<dbReference type="InterPro" id="IPR051182">
    <property type="entry name" value="Euk_NMN_adenylyltrnsfrase"/>
</dbReference>
<gene>
    <name evidence="1" type="ORF">NBR_LOCUS20791</name>
</gene>
<dbReference type="WBParaSite" id="NBR_0002079001-mRNA-1">
    <property type="protein sequence ID" value="NBR_0002079001-mRNA-1"/>
    <property type="gene ID" value="NBR_0002079001"/>
</dbReference>
<dbReference type="GO" id="GO:0004515">
    <property type="term" value="F:nicotinate-nucleotide adenylyltransferase activity"/>
    <property type="evidence" value="ECO:0007669"/>
    <property type="project" value="TreeGrafter"/>
</dbReference>
<reference evidence="1 2" key="2">
    <citation type="submission" date="2018-11" db="EMBL/GenBank/DDBJ databases">
        <authorList>
            <consortium name="Pathogen Informatics"/>
        </authorList>
    </citation>
    <scope>NUCLEOTIDE SEQUENCE [LARGE SCALE GENOMIC DNA]</scope>
</reference>
<accession>A0A0N4YU68</accession>
<sequence length="109" mass="12422">MLSCHDTSLNGSRVALLSCGQFDPPSYAHLRMFERARDFLVRTMGCMVVELNIFLGSAVPVAYLSYRQHRATPLKGIMSVTKDTCTARTSAKHRLRMVETALRRNCWIW</sequence>
<organism evidence="3">
    <name type="scientific">Nippostrongylus brasiliensis</name>
    <name type="common">Rat hookworm</name>
    <dbReference type="NCBI Taxonomy" id="27835"/>
    <lineage>
        <taxon>Eukaryota</taxon>
        <taxon>Metazoa</taxon>
        <taxon>Ecdysozoa</taxon>
        <taxon>Nematoda</taxon>
        <taxon>Chromadorea</taxon>
        <taxon>Rhabditida</taxon>
        <taxon>Rhabditina</taxon>
        <taxon>Rhabditomorpha</taxon>
        <taxon>Strongyloidea</taxon>
        <taxon>Heligmosomidae</taxon>
        <taxon>Nippostrongylus</taxon>
    </lineage>
</organism>